<evidence type="ECO:0000256" key="3">
    <source>
        <dbReference type="ARBA" id="ARBA00022692"/>
    </source>
</evidence>
<dbReference type="InterPro" id="IPR026265">
    <property type="entry name" value="LptC"/>
</dbReference>
<dbReference type="EMBL" id="CP031700">
    <property type="protein sequence ID" value="QEY25100.1"/>
    <property type="molecule type" value="Genomic_DNA"/>
</dbReference>
<dbReference type="GO" id="GO:0015221">
    <property type="term" value="F:lipopolysaccharide transmembrane transporter activity"/>
    <property type="evidence" value="ECO:0007669"/>
    <property type="project" value="InterPro"/>
</dbReference>
<keyword evidence="4" id="KW-1133">Transmembrane helix</keyword>
<keyword evidence="7" id="KW-1185">Reference proteome</keyword>
<keyword evidence="3" id="KW-0812">Transmembrane</keyword>
<reference evidence="6 7" key="1">
    <citation type="submission" date="2018-08" db="EMBL/GenBank/DDBJ databases">
        <title>Neisseria zalophi ATCC BAA-2455 complete genome.</title>
        <authorList>
            <person name="Veseli I.A."/>
            <person name="Buttler R."/>
            <person name="Mascarenhas dos Santos A.C."/>
            <person name="Pombert J.-F."/>
        </authorList>
    </citation>
    <scope>NUCLEOTIDE SEQUENCE [LARGE SCALE GENOMIC DNA]</scope>
    <source>
        <strain evidence="6 7">ATCC BAA-2455</strain>
    </source>
</reference>
<gene>
    <name evidence="6" type="primary">lptC</name>
    <name evidence="6" type="ORF">D0T92_00035</name>
</gene>
<evidence type="ECO:0000256" key="1">
    <source>
        <dbReference type="ARBA" id="ARBA00022475"/>
    </source>
</evidence>
<keyword evidence="5" id="KW-0472">Membrane</keyword>
<dbReference type="RefSeq" id="WP_151049066.1">
    <property type="nucleotide sequence ID" value="NZ_CP031700.1"/>
</dbReference>
<organism evidence="6 7">
    <name type="scientific">Neisseria zalophi</name>
    <dbReference type="NCBI Taxonomy" id="640030"/>
    <lineage>
        <taxon>Bacteria</taxon>
        <taxon>Pseudomonadati</taxon>
        <taxon>Pseudomonadota</taxon>
        <taxon>Betaproteobacteria</taxon>
        <taxon>Neisseriales</taxon>
        <taxon>Neisseriaceae</taxon>
        <taxon>Neisseria</taxon>
    </lineage>
</organism>
<evidence type="ECO:0000313" key="6">
    <source>
        <dbReference type="EMBL" id="QEY25100.1"/>
    </source>
</evidence>
<dbReference type="OrthoDB" id="8584279at2"/>
<dbReference type="AlphaFoldDB" id="A0A5J6PWJ1"/>
<evidence type="ECO:0000256" key="4">
    <source>
        <dbReference type="ARBA" id="ARBA00022989"/>
    </source>
</evidence>
<keyword evidence="1" id="KW-1003">Cell membrane</keyword>
<dbReference type="InterPro" id="IPR010664">
    <property type="entry name" value="LipoPS_assembly_LptC-rel"/>
</dbReference>
<sequence length="192" mass="21661">MMKWRHGLLFPLILAICLGGLSAWLGRISEVDIEEVELNPNEPQYAMSGIDGKRFDEQGRLKENLNAKAAWQLPKSNEVTFEKPQLVLYDNGKLLYKVESNKAGYNTENRTVTFKENVILTKTAEAERPAGILKTSNLIVDTQTKIAETKAPVEYRYGESYGTANGLVYDYNKGFLNLPSRVKAIIYDPKNI</sequence>
<dbReference type="NCBIfam" id="TIGR04409">
    <property type="entry name" value="LptC_YrbK"/>
    <property type="match status" value="1"/>
</dbReference>
<dbReference type="GO" id="GO:0030288">
    <property type="term" value="C:outer membrane-bounded periplasmic space"/>
    <property type="evidence" value="ECO:0007669"/>
    <property type="project" value="TreeGrafter"/>
</dbReference>
<dbReference type="GO" id="GO:0017089">
    <property type="term" value="F:glycolipid transfer activity"/>
    <property type="evidence" value="ECO:0007669"/>
    <property type="project" value="TreeGrafter"/>
</dbReference>
<proteinExistence type="predicted"/>
<evidence type="ECO:0000256" key="5">
    <source>
        <dbReference type="ARBA" id="ARBA00023136"/>
    </source>
</evidence>
<dbReference type="PANTHER" id="PTHR37481">
    <property type="entry name" value="LIPOPOLYSACCHARIDE EXPORT SYSTEM PROTEIN LPTC"/>
    <property type="match status" value="1"/>
</dbReference>
<dbReference type="GO" id="GO:0005886">
    <property type="term" value="C:plasma membrane"/>
    <property type="evidence" value="ECO:0007669"/>
    <property type="project" value="InterPro"/>
</dbReference>
<dbReference type="KEGG" id="nzl:D0T92_00035"/>
<dbReference type="Proteomes" id="UP000325713">
    <property type="component" value="Chromosome"/>
</dbReference>
<protein>
    <submittedName>
        <fullName evidence="6">LPS export ABC transporter periplasmic protein LptC</fullName>
    </submittedName>
</protein>
<dbReference type="Gene3D" id="2.60.450.10">
    <property type="entry name" value="Lipopolysaccharide (LPS) transport protein A like domain"/>
    <property type="match status" value="1"/>
</dbReference>
<dbReference type="InterPro" id="IPR052363">
    <property type="entry name" value="LPS_export_LptC"/>
</dbReference>
<evidence type="ECO:0000256" key="2">
    <source>
        <dbReference type="ARBA" id="ARBA00022519"/>
    </source>
</evidence>
<dbReference type="PANTHER" id="PTHR37481:SF1">
    <property type="entry name" value="LIPOPOLYSACCHARIDE EXPORT SYSTEM PROTEIN LPTC"/>
    <property type="match status" value="1"/>
</dbReference>
<evidence type="ECO:0000313" key="7">
    <source>
        <dbReference type="Proteomes" id="UP000325713"/>
    </source>
</evidence>
<name>A0A5J6PWJ1_9NEIS</name>
<accession>A0A5J6PWJ1</accession>
<dbReference type="Pfam" id="PF06835">
    <property type="entry name" value="LptC"/>
    <property type="match status" value="1"/>
</dbReference>
<keyword evidence="2" id="KW-0997">Cell inner membrane</keyword>